<dbReference type="EMBL" id="QVQT01000003">
    <property type="protein sequence ID" value="RFU16667.1"/>
    <property type="molecule type" value="Genomic_DNA"/>
</dbReference>
<dbReference type="OrthoDB" id="9802613at2"/>
<dbReference type="AlphaFoldDB" id="A0A372INZ7"/>
<feature type="region of interest" description="Disordered" evidence="6">
    <location>
        <begin position="16"/>
        <end position="42"/>
    </location>
</feature>
<organism evidence="9 10">
    <name type="scientific">Paracidobacterium acidisoli</name>
    <dbReference type="NCBI Taxonomy" id="2303751"/>
    <lineage>
        <taxon>Bacteria</taxon>
        <taxon>Pseudomonadati</taxon>
        <taxon>Acidobacteriota</taxon>
        <taxon>Terriglobia</taxon>
        <taxon>Terriglobales</taxon>
        <taxon>Acidobacteriaceae</taxon>
        <taxon>Paracidobacterium</taxon>
    </lineage>
</organism>
<dbReference type="SUPFAM" id="SSF50022">
    <property type="entry name" value="ISP domain"/>
    <property type="match status" value="1"/>
</dbReference>
<dbReference type="PROSITE" id="PS51296">
    <property type="entry name" value="RIESKE"/>
    <property type="match status" value="1"/>
</dbReference>
<dbReference type="InterPro" id="IPR017941">
    <property type="entry name" value="Rieske_2Fe-2S"/>
</dbReference>
<keyword evidence="10" id="KW-1185">Reference proteome</keyword>
<dbReference type="GO" id="GO:0046872">
    <property type="term" value="F:metal ion binding"/>
    <property type="evidence" value="ECO:0007669"/>
    <property type="project" value="UniProtKB-KW"/>
</dbReference>
<dbReference type="InterPro" id="IPR014349">
    <property type="entry name" value="Rieske_Fe-S_prot"/>
</dbReference>
<evidence type="ECO:0000256" key="6">
    <source>
        <dbReference type="SAM" id="MobiDB-lite"/>
    </source>
</evidence>
<keyword evidence="3" id="KW-0408">Iron</keyword>
<evidence type="ECO:0000313" key="10">
    <source>
        <dbReference type="Proteomes" id="UP000264702"/>
    </source>
</evidence>
<feature type="domain" description="Rieske" evidence="8">
    <location>
        <begin position="104"/>
        <end position="203"/>
    </location>
</feature>
<feature type="compositionally biased region" description="Basic and acidic residues" evidence="6">
    <location>
        <begin position="31"/>
        <end position="42"/>
    </location>
</feature>
<keyword evidence="7" id="KW-0472">Membrane</keyword>
<evidence type="ECO:0000259" key="8">
    <source>
        <dbReference type="PROSITE" id="PS51296"/>
    </source>
</evidence>
<keyword evidence="7" id="KW-1133">Transmembrane helix</keyword>
<feature type="transmembrane region" description="Helical" evidence="7">
    <location>
        <begin position="59"/>
        <end position="84"/>
    </location>
</feature>
<keyword evidence="1" id="KW-0001">2Fe-2S</keyword>
<keyword evidence="4" id="KW-0411">Iron-sulfur</keyword>
<proteinExistence type="predicted"/>
<evidence type="ECO:0000256" key="7">
    <source>
        <dbReference type="SAM" id="Phobius"/>
    </source>
</evidence>
<dbReference type="GO" id="GO:0051537">
    <property type="term" value="F:2 iron, 2 sulfur cluster binding"/>
    <property type="evidence" value="ECO:0007669"/>
    <property type="project" value="UniProtKB-KW"/>
</dbReference>
<evidence type="ECO:0000256" key="5">
    <source>
        <dbReference type="ARBA" id="ARBA00023157"/>
    </source>
</evidence>
<dbReference type="Proteomes" id="UP000264702">
    <property type="component" value="Unassembled WGS sequence"/>
</dbReference>
<accession>A0A372INZ7</accession>
<dbReference type="CDD" id="cd03467">
    <property type="entry name" value="Rieske"/>
    <property type="match status" value="1"/>
</dbReference>
<name>A0A372INZ7_9BACT</name>
<dbReference type="PANTHER" id="PTHR10134">
    <property type="entry name" value="CYTOCHROME B-C1 COMPLEX SUBUNIT RIESKE, MITOCHONDRIAL"/>
    <property type="match status" value="1"/>
</dbReference>
<evidence type="ECO:0000256" key="4">
    <source>
        <dbReference type="ARBA" id="ARBA00023014"/>
    </source>
</evidence>
<dbReference type="Pfam" id="PF00355">
    <property type="entry name" value="Rieske"/>
    <property type="match status" value="1"/>
</dbReference>
<keyword evidence="7" id="KW-0812">Transmembrane</keyword>
<keyword evidence="2" id="KW-0479">Metal-binding</keyword>
<protein>
    <submittedName>
        <fullName evidence="9">(2Fe-2S)-binding protein</fullName>
    </submittedName>
</protein>
<evidence type="ECO:0000313" key="9">
    <source>
        <dbReference type="EMBL" id="RFU16667.1"/>
    </source>
</evidence>
<dbReference type="Gene3D" id="2.102.10.10">
    <property type="entry name" value="Rieske [2Fe-2S] iron-sulphur domain"/>
    <property type="match status" value="1"/>
</dbReference>
<sequence>MWLRIWIRCAARRRRSETGTERKGRPGGKGGGEKVSDEIEVKSEQQSAEDKLAVSRRWLLLKLGVAFNGLVGLALATPVIRYLLSPVKRDSAYNSWVTLGPIEGFPVGETRLADFKNPFSRPWDGETQGVACYVRRNTKSEFQVFAVNCAHLGCPVRWFPQSQLFMCPCHGGVYYADGSRASGPPERGLFTYDYKLAGGQLQINAGQMPTLSNTAKLVQIGNAKGNPPCAG</sequence>
<gene>
    <name evidence="9" type="ORF">D0Y96_07855</name>
</gene>
<evidence type="ECO:0000256" key="2">
    <source>
        <dbReference type="ARBA" id="ARBA00022723"/>
    </source>
</evidence>
<comment type="caution">
    <text evidence="9">The sequence shown here is derived from an EMBL/GenBank/DDBJ whole genome shotgun (WGS) entry which is preliminary data.</text>
</comment>
<dbReference type="InterPro" id="IPR036922">
    <property type="entry name" value="Rieske_2Fe-2S_sf"/>
</dbReference>
<reference evidence="9 10" key="1">
    <citation type="submission" date="2018-08" db="EMBL/GenBank/DDBJ databases">
        <title>Acidipila sp. 4G-K13, an acidobacterium isolated from forest soil.</title>
        <authorList>
            <person name="Gao Z.-H."/>
            <person name="Qiu L.-H."/>
        </authorList>
    </citation>
    <scope>NUCLEOTIDE SEQUENCE [LARGE SCALE GENOMIC DNA]</scope>
    <source>
        <strain evidence="9 10">4G-K13</strain>
    </source>
</reference>
<evidence type="ECO:0000256" key="1">
    <source>
        <dbReference type="ARBA" id="ARBA00022714"/>
    </source>
</evidence>
<evidence type="ECO:0000256" key="3">
    <source>
        <dbReference type="ARBA" id="ARBA00023004"/>
    </source>
</evidence>
<keyword evidence="5" id="KW-1015">Disulfide bond</keyword>